<dbReference type="PANTHER" id="PTHR42686">
    <property type="entry name" value="GH17980P-RELATED"/>
    <property type="match status" value="1"/>
</dbReference>
<dbReference type="PANTHER" id="PTHR42686:SF1">
    <property type="entry name" value="GH17980P-RELATED"/>
    <property type="match status" value="1"/>
</dbReference>
<accession>A0A6J6HU60</accession>
<dbReference type="Gene3D" id="3.20.20.100">
    <property type="entry name" value="NADP-dependent oxidoreductase domain"/>
    <property type="match status" value="1"/>
</dbReference>
<dbReference type="GO" id="GO:0005829">
    <property type="term" value="C:cytosol"/>
    <property type="evidence" value="ECO:0007669"/>
    <property type="project" value="TreeGrafter"/>
</dbReference>
<dbReference type="EMBL" id="CAEZUY010000052">
    <property type="protein sequence ID" value="CAB4615119.1"/>
    <property type="molecule type" value="Genomic_DNA"/>
</dbReference>
<dbReference type="InterPro" id="IPR036812">
    <property type="entry name" value="NAD(P)_OxRdtase_dom_sf"/>
</dbReference>
<dbReference type="AlphaFoldDB" id="A0A6J6HU60"/>
<name>A0A6J6HU60_9ZZZZ</name>
<protein>
    <submittedName>
        <fullName evidence="2">Unannotated protein</fullName>
    </submittedName>
</protein>
<gene>
    <name evidence="2" type="ORF">UFOPK1863_00656</name>
</gene>
<reference evidence="2" key="1">
    <citation type="submission" date="2020-05" db="EMBL/GenBank/DDBJ databases">
        <authorList>
            <person name="Chiriac C."/>
            <person name="Salcher M."/>
            <person name="Ghai R."/>
            <person name="Kavagutti S V."/>
        </authorList>
    </citation>
    <scope>NUCLEOTIDE SEQUENCE</scope>
</reference>
<dbReference type="CDD" id="cd19152">
    <property type="entry name" value="AKR_AKR15A"/>
    <property type="match status" value="1"/>
</dbReference>
<dbReference type="Pfam" id="PF00248">
    <property type="entry name" value="Aldo_ket_red"/>
    <property type="match status" value="1"/>
</dbReference>
<evidence type="ECO:0000259" key="1">
    <source>
        <dbReference type="Pfam" id="PF00248"/>
    </source>
</evidence>
<proteinExistence type="predicted"/>
<dbReference type="GO" id="GO:0016491">
    <property type="term" value="F:oxidoreductase activity"/>
    <property type="evidence" value="ECO:0007669"/>
    <property type="project" value="InterPro"/>
</dbReference>
<organism evidence="2">
    <name type="scientific">freshwater metagenome</name>
    <dbReference type="NCBI Taxonomy" id="449393"/>
    <lineage>
        <taxon>unclassified sequences</taxon>
        <taxon>metagenomes</taxon>
        <taxon>ecological metagenomes</taxon>
    </lineage>
</organism>
<dbReference type="InterPro" id="IPR023210">
    <property type="entry name" value="NADP_OxRdtase_dom"/>
</dbReference>
<feature type="domain" description="NADP-dependent oxidoreductase" evidence="1">
    <location>
        <begin position="18"/>
        <end position="310"/>
    </location>
</feature>
<evidence type="ECO:0000313" key="2">
    <source>
        <dbReference type="EMBL" id="CAB4615119.1"/>
    </source>
</evidence>
<sequence length="312" mass="33481">MAHNSMVQLRSGVAISQLGLGTAAFGGLYTSVTDADVAATMRAAFERGITYIDTAPHYGKGVAERRVAPLLTGRTFHLSTKIGRLLAPCASDVDPYFLDADNKVERIKDYSAAGVERSLKESLERLQLDSVDFLFIHDPDLPAEADQAIAEAYPALEKMRNQGLIKGIGIGMNSTATPTRFIRETDIDLVLIAGRYSLLDRAAAEELLPTALAKGVDIIAAGVFNSGVFANPVAGSTFDYDPAPTEIIERTQRLRALCAEFNTSPTAAALQFPLRHPAVKAVLVGCRTAAEVIQNCEAFDSQVPEELWAALG</sequence>
<dbReference type="InterPro" id="IPR020471">
    <property type="entry name" value="AKR"/>
</dbReference>
<dbReference type="SUPFAM" id="SSF51430">
    <property type="entry name" value="NAD(P)-linked oxidoreductase"/>
    <property type="match status" value="1"/>
</dbReference>